<dbReference type="EMBL" id="QFFI01000062">
    <property type="protein sequence ID" value="PWG60950.1"/>
    <property type="molecule type" value="Genomic_DNA"/>
</dbReference>
<name>A0A2U2MVS3_9GAMM</name>
<gene>
    <name evidence="3" type="ORF">DEM34_18970</name>
</gene>
<feature type="region of interest" description="Disordered" evidence="1">
    <location>
        <begin position="21"/>
        <end position="60"/>
    </location>
</feature>
<dbReference type="Gene3D" id="3.40.50.80">
    <property type="entry name" value="Nucleotide-binding domain of ferredoxin-NADP reductase (FNR) module"/>
    <property type="match status" value="1"/>
</dbReference>
<evidence type="ECO:0000313" key="3">
    <source>
        <dbReference type="EMBL" id="PWG60950.1"/>
    </source>
</evidence>
<dbReference type="InterPro" id="IPR008333">
    <property type="entry name" value="Cbr1-like_FAD-bd_dom"/>
</dbReference>
<keyword evidence="4" id="KW-1185">Reference proteome</keyword>
<feature type="domain" description="FAD-binding FR-type" evidence="2">
    <location>
        <begin position="70"/>
        <end position="175"/>
    </location>
</feature>
<proteinExistence type="predicted"/>
<dbReference type="GO" id="GO:0016491">
    <property type="term" value="F:oxidoreductase activity"/>
    <property type="evidence" value="ECO:0007669"/>
    <property type="project" value="InterPro"/>
</dbReference>
<comment type="caution">
    <text evidence="3">The sequence shown here is derived from an EMBL/GenBank/DDBJ whole genome shotgun (WGS) entry which is preliminary data.</text>
</comment>
<dbReference type="PROSITE" id="PS51384">
    <property type="entry name" value="FAD_FR"/>
    <property type="match status" value="1"/>
</dbReference>
<dbReference type="InterPro" id="IPR001433">
    <property type="entry name" value="OxRdtase_FAD/NAD-bd"/>
</dbReference>
<accession>A0A2U2MVS3</accession>
<evidence type="ECO:0000313" key="4">
    <source>
        <dbReference type="Proteomes" id="UP000245474"/>
    </source>
</evidence>
<reference evidence="3 4" key="1">
    <citation type="submission" date="2018-05" db="EMBL/GenBank/DDBJ databases">
        <title>Spiribacter halobius sp. nov., a moderately halophilic bacterium isolated from marine solar saltern.</title>
        <authorList>
            <person name="Zheng W.-S."/>
            <person name="Lu D.-C."/>
            <person name="Du Z.-J."/>
        </authorList>
    </citation>
    <scope>NUCLEOTIDE SEQUENCE [LARGE SCALE GENOMIC DNA]</scope>
    <source>
        <strain evidence="3 4">E85</strain>
    </source>
</reference>
<dbReference type="Gene3D" id="2.40.30.10">
    <property type="entry name" value="Translation factors"/>
    <property type="match status" value="1"/>
</dbReference>
<protein>
    <submittedName>
        <fullName evidence="3">Ferredoxin--NADP(+) reductase</fullName>
    </submittedName>
</protein>
<dbReference type="SUPFAM" id="SSF52343">
    <property type="entry name" value="Ferredoxin reductase-like, C-terminal NADP-linked domain"/>
    <property type="match status" value="1"/>
</dbReference>
<sequence length="318" mass="33937">MLRPGGTARARLPLPCRGAAARGQAQRGARARGAAGCRRAPGGRMGRMTTAAPVPAPTDAPDATGLGTRREPCELQVLDTALIAPDTLRLGLARVDGAPVRYEPGHFCNLAIPGPQGEVWRSYSVATPLRSGEARERIEVVAAAVPGGLATEYLFARRPGDRLRASGPFGRLLLPGEDPEYYLLMGTGTGLAPYRAMLPEIEQRAAGRALRVTVVMGVRSPAAALYLDEFRGFVARDPQHRRLWVHYSRELPETPAADEAAGYVQQGLPFLGLLPATTLAYLCGNPGMIDAAAGWLGAAGFPRRRVVREKYQSRPTAG</sequence>
<evidence type="ECO:0000259" key="2">
    <source>
        <dbReference type="PROSITE" id="PS51384"/>
    </source>
</evidence>
<dbReference type="Pfam" id="PF00175">
    <property type="entry name" value="NAD_binding_1"/>
    <property type="match status" value="1"/>
</dbReference>
<dbReference type="PANTHER" id="PTHR47354">
    <property type="entry name" value="NADH OXIDOREDUCTASE HCR"/>
    <property type="match status" value="1"/>
</dbReference>
<dbReference type="InterPro" id="IPR050415">
    <property type="entry name" value="MRET"/>
</dbReference>
<dbReference type="PRINTS" id="PR00410">
    <property type="entry name" value="PHEHYDRXLASE"/>
</dbReference>
<dbReference type="PANTHER" id="PTHR47354:SF5">
    <property type="entry name" value="PROTEIN RFBI"/>
    <property type="match status" value="1"/>
</dbReference>
<dbReference type="InterPro" id="IPR017938">
    <property type="entry name" value="Riboflavin_synthase-like_b-brl"/>
</dbReference>
<dbReference type="Pfam" id="PF00970">
    <property type="entry name" value="FAD_binding_6"/>
    <property type="match status" value="1"/>
</dbReference>
<dbReference type="InterPro" id="IPR017927">
    <property type="entry name" value="FAD-bd_FR_type"/>
</dbReference>
<dbReference type="InterPro" id="IPR039261">
    <property type="entry name" value="FNR_nucleotide-bd"/>
</dbReference>
<evidence type="ECO:0000256" key="1">
    <source>
        <dbReference type="SAM" id="MobiDB-lite"/>
    </source>
</evidence>
<organism evidence="3 4">
    <name type="scientific">Sediminicurvatus halobius</name>
    <dbReference type="NCBI Taxonomy" id="2182432"/>
    <lineage>
        <taxon>Bacteria</taxon>
        <taxon>Pseudomonadati</taxon>
        <taxon>Pseudomonadota</taxon>
        <taxon>Gammaproteobacteria</taxon>
        <taxon>Chromatiales</taxon>
        <taxon>Ectothiorhodospiraceae</taxon>
        <taxon>Sediminicurvatus</taxon>
    </lineage>
</organism>
<dbReference type="Proteomes" id="UP000245474">
    <property type="component" value="Unassembled WGS sequence"/>
</dbReference>
<dbReference type="SUPFAM" id="SSF63380">
    <property type="entry name" value="Riboflavin synthase domain-like"/>
    <property type="match status" value="1"/>
</dbReference>
<dbReference type="AlphaFoldDB" id="A0A2U2MVS3"/>